<protein>
    <recommendedName>
        <fullName evidence="3">DUF3168 domain-containing protein</fullName>
    </recommendedName>
</protein>
<evidence type="ECO:0000313" key="1">
    <source>
        <dbReference type="EMBL" id="MET4634973.1"/>
    </source>
</evidence>
<keyword evidence="2" id="KW-1185">Reference proteome</keyword>
<dbReference type="EMBL" id="JBEPSM010000002">
    <property type="protein sequence ID" value="MET4634973.1"/>
    <property type="molecule type" value="Genomic_DNA"/>
</dbReference>
<dbReference type="InterPro" id="IPR021508">
    <property type="entry name" value="Gp17-like"/>
</dbReference>
<evidence type="ECO:0008006" key="3">
    <source>
        <dbReference type="Google" id="ProtNLM"/>
    </source>
</evidence>
<gene>
    <name evidence="1" type="ORF">ABIE08_002919</name>
</gene>
<name>A0ABV2R1G5_9HYPH</name>
<organism evidence="1 2">
    <name type="scientific">Kaistia defluvii</name>
    <dbReference type="NCBI Taxonomy" id="410841"/>
    <lineage>
        <taxon>Bacteria</taxon>
        <taxon>Pseudomonadati</taxon>
        <taxon>Pseudomonadota</taxon>
        <taxon>Alphaproteobacteria</taxon>
        <taxon>Hyphomicrobiales</taxon>
        <taxon>Kaistiaceae</taxon>
        <taxon>Kaistia</taxon>
    </lineage>
</organism>
<proteinExistence type="predicted"/>
<sequence length="139" mass="14788">MEEALTAHLLASTPLTDLVALRITWDERPQGDALPAVVLNLIDSAPEYSDEGLAGLSTARVQIDCWAAHAPGSNGSTLAKAVAKAVTDALPVAMTFNGVEFQGVFLDAVRDFPPETGPGGVQFFRRSLDYLLSFTSKEP</sequence>
<accession>A0ABV2R1G5</accession>
<comment type="caution">
    <text evidence="1">The sequence shown here is derived from an EMBL/GenBank/DDBJ whole genome shotgun (WGS) entry which is preliminary data.</text>
</comment>
<dbReference type="Pfam" id="PF11367">
    <property type="entry name" value="Tail_completion_gp17"/>
    <property type="match status" value="1"/>
</dbReference>
<evidence type="ECO:0000313" key="2">
    <source>
        <dbReference type="Proteomes" id="UP001549321"/>
    </source>
</evidence>
<reference evidence="1 2" key="1">
    <citation type="submission" date="2024-06" db="EMBL/GenBank/DDBJ databases">
        <title>Sorghum-associated microbial communities from plants grown in Nebraska, USA.</title>
        <authorList>
            <person name="Schachtman D."/>
        </authorList>
    </citation>
    <scope>NUCLEOTIDE SEQUENCE [LARGE SCALE GENOMIC DNA]</scope>
    <source>
        <strain evidence="1 2">3207</strain>
    </source>
</reference>
<dbReference type="Gene3D" id="3.30.2000.30">
    <property type="match status" value="1"/>
</dbReference>
<dbReference type="Proteomes" id="UP001549321">
    <property type="component" value="Unassembled WGS sequence"/>
</dbReference>
<dbReference type="RefSeq" id="WP_354552111.1">
    <property type="nucleotide sequence ID" value="NZ_JBEPSM010000002.1"/>
</dbReference>
<dbReference type="InterPro" id="IPR053745">
    <property type="entry name" value="Viral_Tail_Comp_sf"/>
</dbReference>